<dbReference type="InterPro" id="IPR008963">
    <property type="entry name" value="Purple_acid_Pase-like_N"/>
</dbReference>
<proteinExistence type="predicted"/>
<keyword evidence="1" id="KW-0732">Signal</keyword>
<dbReference type="Pfam" id="PF16656">
    <property type="entry name" value="Pur_ac_phosph_N"/>
    <property type="match status" value="1"/>
</dbReference>
<dbReference type="GO" id="GO:0046872">
    <property type="term" value="F:metal ion binding"/>
    <property type="evidence" value="ECO:0007669"/>
    <property type="project" value="InterPro"/>
</dbReference>
<accession>A0A3S9SZ96</accession>
<organism evidence="4 5">
    <name type="scientific">Anoxybacter fermentans</name>
    <dbReference type="NCBI Taxonomy" id="1323375"/>
    <lineage>
        <taxon>Bacteria</taxon>
        <taxon>Bacillati</taxon>
        <taxon>Bacillota</taxon>
        <taxon>Clostridia</taxon>
        <taxon>Halanaerobiales</taxon>
        <taxon>Anoxybacter</taxon>
    </lineage>
</organism>
<dbReference type="GO" id="GO:0003993">
    <property type="term" value="F:acid phosphatase activity"/>
    <property type="evidence" value="ECO:0007669"/>
    <property type="project" value="InterPro"/>
</dbReference>
<dbReference type="Proteomes" id="UP000267250">
    <property type="component" value="Chromosome"/>
</dbReference>
<keyword evidence="5" id="KW-1185">Reference proteome</keyword>
<name>A0A3S9SZ96_9FIRM</name>
<protein>
    <recommendedName>
        <fullName evidence="6">Calcineurin-like phosphoesterase domain-containing protein</fullName>
    </recommendedName>
</protein>
<evidence type="ECO:0000259" key="3">
    <source>
        <dbReference type="Pfam" id="PF16656"/>
    </source>
</evidence>
<gene>
    <name evidence="4" type="ORF">BBF96_09705</name>
</gene>
<dbReference type="Gene3D" id="2.60.40.380">
    <property type="entry name" value="Purple acid phosphatase-like, N-terminal"/>
    <property type="match status" value="1"/>
</dbReference>
<dbReference type="SUPFAM" id="SSF49363">
    <property type="entry name" value="Purple acid phosphatase, N-terminal domain"/>
    <property type="match status" value="1"/>
</dbReference>
<evidence type="ECO:0000313" key="4">
    <source>
        <dbReference type="EMBL" id="AZR73637.1"/>
    </source>
</evidence>
<feature type="domain" description="Calcineurin-like phosphoesterase" evidence="2">
    <location>
        <begin position="127"/>
        <end position="315"/>
    </location>
</feature>
<evidence type="ECO:0000313" key="5">
    <source>
        <dbReference type="Proteomes" id="UP000267250"/>
    </source>
</evidence>
<evidence type="ECO:0008006" key="6">
    <source>
        <dbReference type="Google" id="ProtNLM"/>
    </source>
</evidence>
<dbReference type="OrthoDB" id="9809781at2"/>
<sequence length="404" mass="46565">MLKRRLLITSFIAIVITLVIGSGFLYAESIFNWYPRLGNVTTDGIEVVFKTVEEVDTYVRYASKDEYDAKKGWSGKSETFHGTLFRISLKGLKPNTQYVYQVMVNGQPATKVYSFFTAPEKPIEFTFLAYGDTRTHQDKHKLLADKMARDETNPRFVIHVGDLVTNGKENDEWLDFSKAIKELGASMPYYSAIGNHEYNSDNYYNSLALPRTGGGQNNSEWYSFDYAGVHFIVLDSNIMDKYVNENVPNAVEKQAEWIIKDLEAHKDAKWIIAVFHHPVFSSHQDSRYPQLQKEWIPIFDKYGVDLVLSGHNHIYERVLSGGRNYIVTGCGGAPFDYIWEYEPRLKDSVCIEDAVLQYTRVRVTEEKLYVEVVQTHEEADDYVTLNENFKIIDKCEIENILPEE</sequence>
<dbReference type="Pfam" id="PF00149">
    <property type="entry name" value="Metallophos"/>
    <property type="match status" value="1"/>
</dbReference>
<dbReference type="SUPFAM" id="SSF56300">
    <property type="entry name" value="Metallo-dependent phosphatases"/>
    <property type="match status" value="1"/>
</dbReference>
<dbReference type="PANTHER" id="PTHR45867:SF3">
    <property type="entry name" value="ACID PHOSPHATASE TYPE 7"/>
    <property type="match status" value="1"/>
</dbReference>
<reference evidence="4 5" key="1">
    <citation type="submission" date="2016-07" db="EMBL/GenBank/DDBJ databases">
        <title>Genome and transcriptome analysis of iron-reducing fermentative bacteria Anoxybacter fermentans.</title>
        <authorList>
            <person name="Zeng X."/>
            <person name="Shao Z."/>
        </authorList>
    </citation>
    <scope>NUCLEOTIDE SEQUENCE [LARGE SCALE GENOMIC DNA]</scope>
    <source>
        <strain evidence="4 5">DY22613</strain>
    </source>
</reference>
<dbReference type="InterPro" id="IPR004843">
    <property type="entry name" value="Calcineurin-like_PHP"/>
</dbReference>
<dbReference type="AlphaFoldDB" id="A0A3S9SZ96"/>
<feature type="domain" description="Purple acid phosphatase N-terminal" evidence="3">
    <location>
        <begin position="37"/>
        <end position="117"/>
    </location>
</feature>
<dbReference type="PANTHER" id="PTHR45867">
    <property type="entry name" value="PURPLE ACID PHOSPHATASE"/>
    <property type="match status" value="1"/>
</dbReference>
<dbReference type="Gene3D" id="3.60.21.10">
    <property type="match status" value="1"/>
</dbReference>
<dbReference type="InterPro" id="IPR015914">
    <property type="entry name" value="PAPs_N"/>
</dbReference>
<dbReference type="KEGG" id="aft:BBF96_09705"/>
<dbReference type="EMBL" id="CP016379">
    <property type="protein sequence ID" value="AZR73637.1"/>
    <property type="molecule type" value="Genomic_DNA"/>
</dbReference>
<dbReference type="InterPro" id="IPR029052">
    <property type="entry name" value="Metallo-depent_PP-like"/>
</dbReference>
<evidence type="ECO:0000256" key="1">
    <source>
        <dbReference type="ARBA" id="ARBA00022729"/>
    </source>
</evidence>
<evidence type="ECO:0000259" key="2">
    <source>
        <dbReference type="Pfam" id="PF00149"/>
    </source>
</evidence>